<gene>
    <name evidence="2" type="ORF">L1049_007937</name>
</gene>
<evidence type="ECO:0000256" key="1">
    <source>
        <dbReference type="SAM" id="MobiDB-lite"/>
    </source>
</evidence>
<dbReference type="Proteomes" id="UP001415857">
    <property type="component" value="Unassembled WGS sequence"/>
</dbReference>
<comment type="caution">
    <text evidence="2">The sequence shown here is derived from an EMBL/GenBank/DDBJ whole genome shotgun (WGS) entry which is preliminary data.</text>
</comment>
<accession>A0AAP0X7Y1</accession>
<organism evidence="2 3">
    <name type="scientific">Liquidambar formosana</name>
    <name type="common">Formosan gum</name>
    <dbReference type="NCBI Taxonomy" id="63359"/>
    <lineage>
        <taxon>Eukaryota</taxon>
        <taxon>Viridiplantae</taxon>
        <taxon>Streptophyta</taxon>
        <taxon>Embryophyta</taxon>
        <taxon>Tracheophyta</taxon>
        <taxon>Spermatophyta</taxon>
        <taxon>Magnoliopsida</taxon>
        <taxon>eudicotyledons</taxon>
        <taxon>Gunneridae</taxon>
        <taxon>Pentapetalae</taxon>
        <taxon>Saxifragales</taxon>
        <taxon>Altingiaceae</taxon>
        <taxon>Liquidambar</taxon>
    </lineage>
</organism>
<dbReference type="AlphaFoldDB" id="A0AAP0X7Y1"/>
<evidence type="ECO:0000313" key="3">
    <source>
        <dbReference type="Proteomes" id="UP001415857"/>
    </source>
</evidence>
<keyword evidence="3" id="KW-1185">Reference proteome</keyword>
<protein>
    <submittedName>
        <fullName evidence="2">Uncharacterized protein</fullName>
    </submittedName>
</protein>
<evidence type="ECO:0000313" key="2">
    <source>
        <dbReference type="EMBL" id="KAK9289778.1"/>
    </source>
</evidence>
<sequence length="334" mass="37984">MERDRDRLSEKDRQRYLLIESGLTIICCMRPWMIKITLMQRSDGTSDFWSNFFIWIYIGKSDFGIRINHWAHFKTHNPRNTKKVLIPKSLPTASYIRSEDSQVSPRRSFSATRFLYACWFDLGIPMAVIKTSRARAIRMRKCYVCQIYLTAVASSWGPSFLYCYHCRAFFVPLFYAEATVGDDGAPGSGDEAPGSGDEAPGSGDEAPGSGNEAPGSGDEADADDGFVLKSDDDDYVFLTCDDEFPGTGDEAEDDPLYYEYLVHCTQIPQFPDDGEEYFPHGGEEYEFPRVHYLVHSRDFPVEAFDPADDGAGHQDPDILFLNLFHDTNTRVWFY</sequence>
<name>A0AAP0X7Y1_LIQFO</name>
<reference evidence="2 3" key="1">
    <citation type="journal article" date="2024" name="Plant J.">
        <title>Genome sequences and population genomics reveal climatic adaptation and genomic divergence between two closely related sweetgum species.</title>
        <authorList>
            <person name="Xu W.Q."/>
            <person name="Ren C.Q."/>
            <person name="Zhang X.Y."/>
            <person name="Comes H.P."/>
            <person name="Liu X.H."/>
            <person name="Li Y.G."/>
            <person name="Kettle C.J."/>
            <person name="Jalonen R."/>
            <person name="Gaisberger H."/>
            <person name="Ma Y.Z."/>
            <person name="Qiu Y.X."/>
        </authorList>
    </citation>
    <scope>NUCLEOTIDE SEQUENCE [LARGE SCALE GENOMIC DNA]</scope>
    <source>
        <strain evidence="2">Hangzhou</strain>
    </source>
</reference>
<proteinExistence type="predicted"/>
<feature type="region of interest" description="Disordered" evidence="1">
    <location>
        <begin position="184"/>
        <end position="225"/>
    </location>
</feature>
<dbReference type="EMBL" id="JBBPBK010000002">
    <property type="protein sequence ID" value="KAK9289778.1"/>
    <property type="molecule type" value="Genomic_DNA"/>
</dbReference>